<reference evidence="2 3" key="1">
    <citation type="submission" date="2019-04" db="EMBL/GenBank/DDBJ databases">
        <authorList>
            <consortium name="DOE Joint Genome Institute"/>
            <person name="Mondo S."/>
            <person name="Kjaerbolling I."/>
            <person name="Vesth T."/>
            <person name="Frisvad J.C."/>
            <person name="Nybo J.L."/>
            <person name="Theobald S."/>
            <person name="Kildgaard S."/>
            <person name="Isbrandt T."/>
            <person name="Kuo A."/>
            <person name="Sato A."/>
            <person name="Lyhne E.K."/>
            <person name="Kogle M.E."/>
            <person name="Wiebenga A."/>
            <person name="Kun R.S."/>
            <person name="Lubbers R.J."/>
            <person name="Makela M.R."/>
            <person name="Barry K."/>
            <person name="Chovatia M."/>
            <person name="Clum A."/>
            <person name="Daum C."/>
            <person name="Haridas S."/>
            <person name="He G."/>
            <person name="LaButti K."/>
            <person name="Lipzen A."/>
            <person name="Riley R."/>
            <person name="Salamov A."/>
            <person name="Simmons B.A."/>
            <person name="Magnuson J.K."/>
            <person name="Henrissat B."/>
            <person name="Mortensen U.H."/>
            <person name="Larsen T.O."/>
            <person name="Devries R.P."/>
            <person name="Grigoriev I.V."/>
            <person name="Machida M."/>
            <person name="Baker S.E."/>
            <person name="Andersen M.R."/>
            <person name="Cantor M.N."/>
            <person name="Hua S.X."/>
        </authorList>
    </citation>
    <scope>NUCLEOTIDE SEQUENCE [LARGE SCALE GENOMIC DNA]</scope>
    <source>
        <strain evidence="2 3">CBS 117616</strain>
    </source>
</reference>
<accession>A0ABQ6WWY7</accession>
<gene>
    <name evidence="2" type="ORF">BDV36DRAFT_41131</name>
</gene>
<proteinExistence type="predicted"/>
<evidence type="ECO:0000313" key="3">
    <source>
        <dbReference type="Proteomes" id="UP000325395"/>
    </source>
</evidence>
<evidence type="ECO:0000313" key="2">
    <source>
        <dbReference type="EMBL" id="KAE8421619.1"/>
    </source>
</evidence>
<evidence type="ECO:0000256" key="1">
    <source>
        <dbReference type="SAM" id="MobiDB-lite"/>
    </source>
</evidence>
<dbReference type="EMBL" id="ML735699">
    <property type="protein sequence ID" value="KAE8421619.1"/>
    <property type="molecule type" value="Genomic_DNA"/>
</dbReference>
<feature type="compositionally biased region" description="Basic and acidic residues" evidence="1">
    <location>
        <begin position="54"/>
        <end position="71"/>
    </location>
</feature>
<dbReference type="Proteomes" id="UP000325395">
    <property type="component" value="Unassembled WGS sequence"/>
</dbReference>
<protein>
    <submittedName>
        <fullName evidence="2">Uncharacterized protein</fullName>
    </submittedName>
</protein>
<name>A0ABQ6WWY7_9EURO</name>
<organism evidence="2 3">
    <name type="scientific">Aspergillus pseudocaelatus</name>
    <dbReference type="NCBI Taxonomy" id="1825620"/>
    <lineage>
        <taxon>Eukaryota</taxon>
        <taxon>Fungi</taxon>
        <taxon>Dikarya</taxon>
        <taxon>Ascomycota</taxon>
        <taxon>Pezizomycotina</taxon>
        <taxon>Eurotiomycetes</taxon>
        <taxon>Eurotiomycetidae</taxon>
        <taxon>Eurotiales</taxon>
        <taxon>Aspergillaceae</taxon>
        <taxon>Aspergillus</taxon>
        <taxon>Aspergillus subgen. Circumdati</taxon>
    </lineage>
</organism>
<feature type="compositionally biased region" description="Basic residues" evidence="1">
    <location>
        <begin position="1"/>
        <end position="13"/>
    </location>
</feature>
<feature type="region of interest" description="Disordered" evidence="1">
    <location>
        <begin position="1"/>
        <end position="73"/>
    </location>
</feature>
<sequence length="140" mass="16302">MTKGEKRYRRKGKSSSLRLIRCGSSQDFPTPNVSDISRTSENKGTWEKPSACLRAEESAQRGNKENREYERRHPRRGILPATWLGIPLVSHFRPSHVTLGRYQPAVLLIFFFKRKFILSWFDHCFVGRGKPYTRPQHGDL</sequence>
<keyword evidence="3" id="KW-1185">Reference proteome</keyword>
<feature type="compositionally biased region" description="Polar residues" evidence="1">
    <location>
        <begin position="23"/>
        <end position="37"/>
    </location>
</feature>